<evidence type="ECO:0000313" key="1">
    <source>
        <dbReference type="EMBL" id="EDL82394.1"/>
    </source>
</evidence>
<protein>
    <submittedName>
        <fullName evidence="1">RCG28773, isoform CRA_c</fullName>
    </submittedName>
</protein>
<gene>
    <name evidence="1" type="ORF">rCG_28773</name>
</gene>
<organism evidence="1 2">
    <name type="scientific">Rattus norvegicus</name>
    <name type="common">Rat</name>
    <dbReference type="NCBI Taxonomy" id="10116"/>
    <lineage>
        <taxon>Eukaryota</taxon>
        <taxon>Metazoa</taxon>
        <taxon>Chordata</taxon>
        <taxon>Craniata</taxon>
        <taxon>Vertebrata</taxon>
        <taxon>Euteleostomi</taxon>
        <taxon>Mammalia</taxon>
        <taxon>Eutheria</taxon>
        <taxon>Euarchontoglires</taxon>
        <taxon>Glires</taxon>
        <taxon>Rodentia</taxon>
        <taxon>Myomorpha</taxon>
        <taxon>Muroidea</taxon>
        <taxon>Muridae</taxon>
        <taxon>Murinae</taxon>
        <taxon>Rattus</taxon>
    </lineage>
</organism>
<accession>A6HWA8</accession>
<proteinExistence type="predicted"/>
<dbReference type="Proteomes" id="UP000234681">
    <property type="component" value="Chromosome 2"/>
</dbReference>
<dbReference type="AlphaFoldDB" id="A6HWA8"/>
<name>A6HWA8_RAT</name>
<reference evidence="2" key="1">
    <citation type="submission" date="2005-09" db="EMBL/GenBank/DDBJ databases">
        <authorList>
            <person name="Mural R.J."/>
            <person name="Li P.W."/>
            <person name="Adams M.D."/>
            <person name="Amanatides P.G."/>
            <person name="Baden-Tillson H."/>
            <person name="Barnstead M."/>
            <person name="Chin S.H."/>
            <person name="Dew I."/>
            <person name="Evans C.A."/>
            <person name="Ferriera S."/>
            <person name="Flanigan M."/>
            <person name="Fosler C."/>
            <person name="Glodek A."/>
            <person name="Gu Z."/>
            <person name="Holt R.A."/>
            <person name="Jennings D."/>
            <person name="Kraft C.L."/>
            <person name="Lu F."/>
            <person name="Nguyen T."/>
            <person name="Nusskern D.R."/>
            <person name="Pfannkoch C.M."/>
            <person name="Sitter C."/>
            <person name="Sutton G.G."/>
            <person name="Venter J.C."/>
            <person name="Wang Z."/>
            <person name="Woodage T."/>
            <person name="Zheng X.H."/>
            <person name="Zhong F."/>
        </authorList>
    </citation>
    <scope>NUCLEOTIDE SEQUENCE [LARGE SCALE GENOMIC DNA]</scope>
    <source>
        <strain>BN</strain>
        <strain evidence="2">Sprague-Dawley</strain>
    </source>
</reference>
<sequence length="20" mass="2221">MLVIFLTDRTPSTLLVEGSQ</sequence>
<evidence type="ECO:0000313" key="2">
    <source>
        <dbReference type="Proteomes" id="UP000234681"/>
    </source>
</evidence>
<dbReference type="EMBL" id="CH473952">
    <property type="protein sequence ID" value="EDL82394.1"/>
    <property type="molecule type" value="Genomic_DNA"/>
</dbReference>